<feature type="chain" id="PRO_5046955839" description="Outer membrane protein" evidence="1">
    <location>
        <begin position="26"/>
        <end position="277"/>
    </location>
</feature>
<dbReference type="Proteomes" id="UP000316416">
    <property type="component" value="Chromosome"/>
</dbReference>
<dbReference type="EMBL" id="CP045503">
    <property type="protein sequence ID" value="QPG59503.1"/>
    <property type="molecule type" value="Genomic_DNA"/>
</dbReference>
<evidence type="ECO:0008006" key="4">
    <source>
        <dbReference type="Google" id="ProtNLM"/>
    </source>
</evidence>
<protein>
    <recommendedName>
        <fullName evidence="4">Outer membrane protein</fullName>
    </recommendedName>
</protein>
<keyword evidence="1" id="KW-0732">Signal</keyword>
<proteinExistence type="predicted"/>
<reference evidence="2" key="1">
    <citation type="submission" date="2021-07" db="EMBL/GenBank/DDBJ databases">
        <title>Shewanella sp. YLB-07 whole genome sequence.</title>
        <authorList>
            <person name="Yu L."/>
        </authorList>
    </citation>
    <scope>NUCLEOTIDE SEQUENCE</scope>
    <source>
        <strain evidence="2">YLB-08</strain>
    </source>
</reference>
<accession>A0ABX6VAW2</accession>
<keyword evidence="3" id="KW-1185">Reference proteome</keyword>
<gene>
    <name evidence="2" type="ORF">FM038_020555</name>
</gene>
<evidence type="ECO:0000313" key="2">
    <source>
        <dbReference type="EMBL" id="QPG59503.1"/>
    </source>
</evidence>
<name>A0ABX6VAW2_9GAMM</name>
<evidence type="ECO:0000313" key="3">
    <source>
        <dbReference type="Proteomes" id="UP000316416"/>
    </source>
</evidence>
<organism evidence="2 3">
    <name type="scientific">Shewanella eurypsychrophilus</name>
    <dbReference type="NCBI Taxonomy" id="2593656"/>
    <lineage>
        <taxon>Bacteria</taxon>
        <taxon>Pseudomonadati</taxon>
        <taxon>Pseudomonadota</taxon>
        <taxon>Gammaproteobacteria</taxon>
        <taxon>Alteromonadales</taxon>
        <taxon>Shewanellaceae</taxon>
        <taxon>Shewanella</taxon>
    </lineage>
</organism>
<sequence>MKLKIKPLLFPVACLSLASSFNAQALDWRIAFGGHDIIVEQADSHTLGVGAALSLAHLTESNILLTGSIDVFIDHDKDKLDPDHIPLWFDSEFLATGPLFEISETSHLNWEVEIADRRNTVSSVEKQFKVMPALGYAFNTSAFDVAAKVGAGLYFLEIDDDVPRMRGYDREDFQNKTGAYTLAVDTRISLGSSFDFSAKIQHWSDGSEWLENRYGMVLSYDSNSWVEDSVFVMSVEHTEYNLDPYAKVPLDDPDYLPILPWNNDSLVRVYIDMPWGV</sequence>
<evidence type="ECO:0000256" key="1">
    <source>
        <dbReference type="SAM" id="SignalP"/>
    </source>
</evidence>
<dbReference type="RefSeq" id="WP_142871402.1">
    <property type="nucleotide sequence ID" value="NZ_CP045503.2"/>
</dbReference>
<feature type="signal peptide" evidence="1">
    <location>
        <begin position="1"/>
        <end position="25"/>
    </location>
</feature>